<dbReference type="Gene3D" id="3.50.50.60">
    <property type="entry name" value="FAD/NAD(P)-binding domain"/>
    <property type="match status" value="2"/>
</dbReference>
<keyword evidence="4" id="KW-0274">FAD</keyword>
<dbReference type="FunFam" id="3.50.50.60:FF:000228">
    <property type="entry name" value="FAD-containing monooxygenase EthA"/>
    <property type="match status" value="1"/>
</dbReference>
<evidence type="ECO:0000256" key="7">
    <source>
        <dbReference type="ARBA" id="ARBA00023033"/>
    </source>
</evidence>
<evidence type="ECO:0000256" key="3">
    <source>
        <dbReference type="ARBA" id="ARBA00022630"/>
    </source>
</evidence>
<evidence type="ECO:0000256" key="6">
    <source>
        <dbReference type="ARBA" id="ARBA00023002"/>
    </source>
</evidence>
<evidence type="ECO:0000313" key="8">
    <source>
        <dbReference type="EMBL" id="AMK59504.1"/>
    </source>
</evidence>
<name>A0A126SYX3_9BACT</name>
<keyword evidence="5" id="KW-0521">NADP</keyword>
<comment type="cofactor">
    <cofactor evidence="1">
        <name>FAD</name>
        <dbReference type="ChEBI" id="CHEBI:57692"/>
    </cofactor>
</comment>
<dbReference type="EMBL" id="KU144991">
    <property type="protein sequence ID" value="AMK59504.1"/>
    <property type="molecule type" value="Genomic_DNA"/>
</dbReference>
<dbReference type="SUPFAM" id="SSF51905">
    <property type="entry name" value="FAD/NAD(P)-binding domain"/>
    <property type="match status" value="1"/>
</dbReference>
<dbReference type="InterPro" id="IPR051820">
    <property type="entry name" value="FAD-binding_MO"/>
</dbReference>
<evidence type="ECO:0000256" key="4">
    <source>
        <dbReference type="ARBA" id="ARBA00022827"/>
    </source>
</evidence>
<reference evidence="8" key="1">
    <citation type="journal article" date="2016" name="Appl. Environ. Microbiol.">
        <title>Functional Metagenomics of a Biostimulated Petroleum-Contaminated Soil Reveals an Extraordinary Diversity of Extradiol Dioxygenases.</title>
        <authorList>
            <person name="Terron-Gonzalez L."/>
            <person name="Martin-Cabello G."/>
            <person name="Ferrer M."/>
            <person name="Santero E."/>
        </authorList>
    </citation>
    <scope>NUCLEOTIDE SEQUENCE</scope>
</reference>
<dbReference type="PANTHER" id="PTHR43872:SF1">
    <property type="entry name" value="MONOOXYGENASE, PUTATIVE (AFU_ORTHOLOGUE AFUA_8G02570)-RELATED"/>
    <property type="match status" value="1"/>
</dbReference>
<dbReference type="InterPro" id="IPR020946">
    <property type="entry name" value="Flavin_mOase-like"/>
</dbReference>
<dbReference type="GO" id="GO:0004499">
    <property type="term" value="F:N,N-dimethylaniline monooxygenase activity"/>
    <property type="evidence" value="ECO:0007669"/>
    <property type="project" value="InterPro"/>
</dbReference>
<evidence type="ECO:0000256" key="5">
    <source>
        <dbReference type="ARBA" id="ARBA00022857"/>
    </source>
</evidence>
<dbReference type="AlphaFoldDB" id="A0A126SYX3"/>
<evidence type="ECO:0000256" key="1">
    <source>
        <dbReference type="ARBA" id="ARBA00001974"/>
    </source>
</evidence>
<dbReference type="InterPro" id="IPR036188">
    <property type="entry name" value="FAD/NAD-bd_sf"/>
</dbReference>
<evidence type="ECO:0000256" key="2">
    <source>
        <dbReference type="ARBA" id="ARBA00010139"/>
    </source>
</evidence>
<protein>
    <submittedName>
        <fullName evidence="8">Putative monooxygenase</fullName>
    </submittedName>
</protein>
<dbReference type="GO" id="GO:0050661">
    <property type="term" value="F:NADP binding"/>
    <property type="evidence" value="ECO:0007669"/>
    <property type="project" value="InterPro"/>
</dbReference>
<proteinExistence type="inferred from homology"/>
<keyword evidence="6" id="KW-0560">Oxidoreductase</keyword>
<keyword evidence="3" id="KW-0285">Flavoprotein</keyword>
<keyword evidence="7 8" id="KW-0503">Monooxygenase</keyword>
<dbReference type="PANTHER" id="PTHR43872">
    <property type="entry name" value="MONOOXYGENASE, PUTATIVE (AFU_ORTHOLOGUE AFUA_8G02570)-RELATED"/>
    <property type="match status" value="1"/>
</dbReference>
<comment type="similarity">
    <text evidence="2">Belongs to the FAD-binding monooxygenase family.</text>
</comment>
<dbReference type="GO" id="GO:0050660">
    <property type="term" value="F:flavin adenine dinucleotide binding"/>
    <property type="evidence" value="ECO:0007669"/>
    <property type="project" value="InterPro"/>
</dbReference>
<dbReference type="Pfam" id="PF00743">
    <property type="entry name" value="FMO-like"/>
    <property type="match status" value="1"/>
</dbReference>
<sequence>MPDTGTLTRSAPAASQQAEHFDVLIVGAGISGIGSAYHLQQQCPDKSFVILETLETFGGTWHTHRYPGIRSDSDLYTFGYRFKPWTGDPIASADKILNYMKEVIEENDLARHIRYGHKIVSADWSKEDALWTVRAVCTDTGEERRFTTNFLWMCQGYYRHDQGYTPEWPGMDKFNGKIVHPQTWPEDLDLKGKKVIVIGSGATAATLVPAIAGDCEHVTLLQRSPTYFIPGRNANELADRLRELQIDEEWIHEITRKEILHNQDLFTRRSFEEPEEVRKELLDAVKLFLPEDFVEKHFTPRYRPWRQRIAFVPDGDIFQGIASGKASVETDEIERFTEKGILLKSGKELEADIIVTATGFHLSVLGDIAFSKDGEPIDFADTVTWRGMMFTGVPNMAWVFGYFRASWTLRVDLMGDFICRLINHMGGHQAKSVTVEIPEKDKDMKRLPWIDPENFNPGYLMRSMHLLPKRGDKYEWQHTQDYWREKDELPQIDLDGPEFVYE</sequence>
<organism evidence="8">
    <name type="scientific">uncultured bacterium UPO68_UPO87</name>
    <dbReference type="NCBI Taxonomy" id="1776988"/>
    <lineage>
        <taxon>Bacteria</taxon>
        <taxon>environmental samples</taxon>
    </lineage>
</organism>
<accession>A0A126SYX3</accession>
<dbReference type="Pfam" id="PF13450">
    <property type="entry name" value="NAD_binding_8"/>
    <property type="match status" value="1"/>
</dbReference>